<feature type="compositionally biased region" description="Acidic residues" evidence="3">
    <location>
        <begin position="131"/>
        <end position="140"/>
    </location>
</feature>
<dbReference type="HOGENOM" id="CLU_371096_0_0_1"/>
<reference evidence="6" key="2">
    <citation type="submission" date="2012-11" db="EMBL/GenBank/DDBJ databases">
        <authorList>
            <person name="Kuo A."/>
            <person name="Curtis B.A."/>
            <person name="Tanifuji G."/>
            <person name="Burki F."/>
            <person name="Gruber A."/>
            <person name="Irimia M."/>
            <person name="Maruyama S."/>
            <person name="Arias M.C."/>
            <person name="Ball S.G."/>
            <person name="Gile G.H."/>
            <person name="Hirakawa Y."/>
            <person name="Hopkins J.F."/>
            <person name="Rensing S.A."/>
            <person name="Schmutz J."/>
            <person name="Symeonidi A."/>
            <person name="Elias M."/>
            <person name="Eveleigh R.J."/>
            <person name="Herman E.K."/>
            <person name="Klute M.J."/>
            <person name="Nakayama T."/>
            <person name="Obornik M."/>
            <person name="Reyes-Prieto A."/>
            <person name="Armbrust E.V."/>
            <person name="Aves S.J."/>
            <person name="Beiko R.G."/>
            <person name="Coutinho P."/>
            <person name="Dacks J.B."/>
            <person name="Durnford D.G."/>
            <person name="Fast N.M."/>
            <person name="Green B.R."/>
            <person name="Grisdale C."/>
            <person name="Hempe F."/>
            <person name="Henrissat B."/>
            <person name="Hoppner M.P."/>
            <person name="Ishida K.-I."/>
            <person name="Kim E."/>
            <person name="Koreny L."/>
            <person name="Kroth P.G."/>
            <person name="Liu Y."/>
            <person name="Malik S.-B."/>
            <person name="Maier U.G."/>
            <person name="McRose D."/>
            <person name="Mock T."/>
            <person name="Neilson J.A."/>
            <person name="Onodera N.T."/>
            <person name="Poole A.M."/>
            <person name="Pritham E.J."/>
            <person name="Richards T.A."/>
            <person name="Rocap G."/>
            <person name="Roy S.W."/>
            <person name="Sarai C."/>
            <person name="Schaack S."/>
            <person name="Shirato S."/>
            <person name="Slamovits C.H."/>
            <person name="Spencer D.F."/>
            <person name="Suzuki S."/>
            <person name="Worden A.Z."/>
            <person name="Zauner S."/>
            <person name="Barry K."/>
            <person name="Bell C."/>
            <person name="Bharti A.K."/>
            <person name="Crow J.A."/>
            <person name="Grimwood J."/>
            <person name="Kramer R."/>
            <person name="Lindquist E."/>
            <person name="Lucas S."/>
            <person name="Salamov A."/>
            <person name="McFadden G.I."/>
            <person name="Lane C.E."/>
            <person name="Keeling P.J."/>
            <person name="Gray M.W."/>
            <person name="Grigoriev I.V."/>
            <person name="Archibald J.M."/>
        </authorList>
    </citation>
    <scope>NUCLEOTIDE SEQUENCE</scope>
    <source>
        <strain evidence="6">CCMP2712</strain>
    </source>
</reference>
<dbReference type="InterPro" id="IPR016024">
    <property type="entry name" value="ARM-type_fold"/>
</dbReference>
<dbReference type="InterPro" id="IPR011989">
    <property type="entry name" value="ARM-like"/>
</dbReference>
<feature type="compositionally biased region" description="Low complexity" evidence="3">
    <location>
        <begin position="118"/>
        <end position="129"/>
    </location>
</feature>
<evidence type="ECO:0000313" key="5">
    <source>
        <dbReference type="EnsemblProtists" id="EKX37360"/>
    </source>
</evidence>
<evidence type="ECO:0000256" key="3">
    <source>
        <dbReference type="SAM" id="MobiDB-lite"/>
    </source>
</evidence>
<gene>
    <name evidence="4" type="ORF">GUITHDRAFT_116473</name>
</gene>
<dbReference type="GeneID" id="17294123"/>
<reference evidence="5" key="3">
    <citation type="submission" date="2016-03" db="UniProtKB">
        <authorList>
            <consortium name="EnsemblProtists"/>
        </authorList>
    </citation>
    <scope>IDENTIFICATION</scope>
</reference>
<sequence length="750" mass="80986">MQNQIRYGCVAPSLTIQDPPGNGVDTSTSRVDYSSMRFDDSFVDEEFFATGSRSVGAWNDDLLLAATNFHTNAGMNSTSRHDRSHANDLGSAGGHDQSYGSAQGQHASHHADPPPVQNTGAGNTAAMTTDGESDFEYDDEVNDNDLEGELAGEEGWVIDGDWVFVRIGTNMLWTGEDDEVMKRLQDKVHEIEAKIQLRTLEDATEAAEEVVTICEAIDREEERERAESSNTDRQRSDSIDSVESIAEGEANLNAFLGEIDSQRSTGEDNALSDGTAAVTSTSHNHPASISSSSSSSPNVAEECITMSCAHTQDGPSSRNDHHEKYTVCGSRMKSKAWRRRDLLGKSKAITDGLCDLLYRGDAAAKITACAAITGLSQNHVENSTRLGTTPNLLEGLLNAMSAPGPSSQPSAPESLEEIREVACQALVHLAMQNQYNKLAIVRCDGMLGAIRDLLTGDVQPDTQDTAAMVIANCADNFAAGGGAEAAERIVETPGMLRNLCDLLVQSLSTWTDSADRSAGLAAVISLSDHPKVLPKLRQGGIVQCLEKMLNSNEIGKEYDAMRAEVTDAFMALSNLAEDPSELEANPAVLTTVVRLGQDVIWAVRECLKPLVRISSNISNRKHMVSHRETSRVFTRLLKRWLNQPLTRHQNLVGIDEEVALTIILIGRMLEVDNGSLSFGLKNRKGVTSALSSIVARKCEPQVSKTSLRSGAIHGAHLRGPTTATGDSLSSPRDILLSAWRFITGSDKTQP</sequence>
<accession>L1INI0</accession>
<dbReference type="EMBL" id="JH993060">
    <property type="protein sequence ID" value="EKX37360.1"/>
    <property type="molecule type" value="Genomic_DNA"/>
</dbReference>
<evidence type="ECO:0000313" key="6">
    <source>
        <dbReference type="Proteomes" id="UP000011087"/>
    </source>
</evidence>
<dbReference type="PANTHER" id="PTHR47249:SF1">
    <property type="entry name" value="VACUOLAR PROTEIN 8"/>
    <property type="match status" value="1"/>
</dbReference>
<dbReference type="InterPro" id="IPR045156">
    <property type="entry name" value="Vac8"/>
</dbReference>
<feature type="compositionally biased region" description="Basic and acidic residues" evidence="3">
    <location>
        <begin position="218"/>
        <end position="238"/>
    </location>
</feature>
<dbReference type="GO" id="GO:0071562">
    <property type="term" value="P:nucleus-vacuole junction assembly"/>
    <property type="evidence" value="ECO:0007669"/>
    <property type="project" value="InterPro"/>
</dbReference>
<evidence type="ECO:0000256" key="1">
    <source>
        <dbReference type="ARBA" id="ARBA00005462"/>
    </source>
</evidence>
<feature type="region of interest" description="Disordered" evidence="3">
    <location>
        <begin position="74"/>
        <end position="140"/>
    </location>
</feature>
<feature type="compositionally biased region" description="Polar residues" evidence="3">
    <location>
        <begin position="277"/>
        <end position="287"/>
    </location>
</feature>
<dbReference type="SUPFAM" id="SSF48371">
    <property type="entry name" value="ARM repeat"/>
    <property type="match status" value="1"/>
</dbReference>
<dbReference type="RefSeq" id="XP_005824340.1">
    <property type="nucleotide sequence ID" value="XM_005824283.1"/>
</dbReference>
<organism evidence="4">
    <name type="scientific">Guillardia theta (strain CCMP2712)</name>
    <name type="common">Cryptophyte</name>
    <dbReference type="NCBI Taxonomy" id="905079"/>
    <lineage>
        <taxon>Eukaryota</taxon>
        <taxon>Cryptophyceae</taxon>
        <taxon>Pyrenomonadales</taxon>
        <taxon>Geminigeraceae</taxon>
        <taxon>Guillardia</taxon>
    </lineage>
</organism>
<proteinExistence type="inferred from homology"/>
<protein>
    <submittedName>
        <fullName evidence="4 5">Uncharacterized protein</fullName>
    </submittedName>
</protein>
<feature type="region of interest" description="Disordered" evidence="3">
    <location>
        <begin position="264"/>
        <end position="297"/>
    </location>
</feature>
<reference evidence="4 6" key="1">
    <citation type="journal article" date="2012" name="Nature">
        <title>Algal genomes reveal evolutionary mosaicism and the fate of nucleomorphs.</title>
        <authorList>
            <consortium name="DOE Joint Genome Institute"/>
            <person name="Curtis B.A."/>
            <person name="Tanifuji G."/>
            <person name="Burki F."/>
            <person name="Gruber A."/>
            <person name="Irimia M."/>
            <person name="Maruyama S."/>
            <person name="Arias M.C."/>
            <person name="Ball S.G."/>
            <person name="Gile G.H."/>
            <person name="Hirakawa Y."/>
            <person name="Hopkins J.F."/>
            <person name="Kuo A."/>
            <person name="Rensing S.A."/>
            <person name="Schmutz J."/>
            <person name="Symeonidi A."/>
            <person name="Elias M."/>
            <person name="Eveleigh R.J."/>
            <person name="Herman E.K."/>
            <person name="Klute M.J."/>
            <person name="Nakayama T."/>
            <person name="Obornik M."/>
            <person name="Reyes-Prieto A."/>
            <person name="Armbrust E.V."/>
            <person name="Aves S.J."/>
            <person name="Beiko R.G."/>
            <person name="Coutinho P."/>
            <person name="Dacks J.B."/>
            <person name="Durnford D.G."/>
            <person name="Fast N.M."/>
            <person name="Green B.R."/>
            <person name="Grisdale C.J."/>
            <person name="Hempel F."/>
            <person name="Henrissat B."/>
            <person name="Hoppner M.P."/>
            <person name="Ishida K."/>
            <person name="Kim E."/>
            <person name="Koreny L."/>
            <person name="Kroth P.G."/>
            <person name="Liu Y."/>
            <person name="Malik S.B."/>
            <person name="Maier U.G."/>
            <person name="McRose D."/>
            <person name="Mock T."/>
            <person name="Neilson J.A."/>
            <person name="Onodera N.T."/>
            <person name="Poole A.M."/>
            <person name="Pritham E.J."/>
            <person name="Richards T.A."/>
            <person name="Rocap G."/>
            <person name="Roy S.W."/>
            <person name="Sarai C."/>
            <person name="Schaack S."/>
            <person name="Shirato S."/>
            <person name="Slamovits C.H."/>
            <person name="Spencer D.F."/>
            <person name="Suzuki S."/>
            <person name="Worden A.Z."/>
            <person name="Zauner S."/>
            <person name="Barry K."/>
            <person name="Bell C."/>
            <person name="Bharti A.K."/>
            <person name="Crow J.A."/>
            <person name="Grimwood J."/>
            <person name="Kramer R."/>
            <person name="Lindquist E."/>
            <person name="Lucas S."/>
            <person name="Salamov A."/>
            <person name="McFadden G.I."/>
            <person name="Lane C.E."/>
            <person name="Keeling P.J."/>
            <person name="Gray M.W."/>
            <person name="Grigoriev I.V."/>
            <person name="Archibald J.M."/>
        </authorList>
    </citation>
    <scope>NUCLEOTIDE SEQUENCE</scope>
    <source>
        <strain evidence="4 6">CCMP2712</strain>
    </source>
</reference>
<dbReference type="Proteomes" id="UP000011087">
    <property type="component" value="Unassembled WGS sequence"/>
</dbReference>
<evidence type="ECO:0000313" key="4">
    <source>
        <dbReference type="EMBL" id="EKX37360.1"/>
    </source>
</evidence>
<comment type="similarity">
    <text evidence="1">Belongs to the beta-catenin family.</text>
</comment>
<dbReference type="PANTHER" id="PTHR47249">
    <property type="entry name" value="VACUOLAR PROTEIN 8"/>
    <property type="match status" value="1"/>
</dbReference>
<dbReference type="EnsemblProtists" id="EKX37360">
    <property type="protein sequence ID" value="EKX37360"/>
    <property type="gene ID" value="GUITHDRAFT_116473"/>
</dbReference>
<keyword evidence="6" id="KW-1185">Reference proteome</keyword>
<dbReference type="PaxDb" id="55529-EKX37360"/>
<dbReference type="AlphaFoldDB" id="L1INI0"/>
<name>L1INI0_GUITC</name>
<dbReference type="Gene3D" id="1.25.10.10">
    <property type="entry name" value="Leucine-rich Repeat Variant"/>
    <property type="match status" value="1"/>
</dbReference>
<evidence type="ECO:0000256" key="2">
    <source>
        <dbReference type="ARBA" id="ARBA00022737"/>
    </source>
</evidence>
<feature type="region of interest" description="Disordered" evidence="3">
    <location>
        <begin position="218"/>
        <end position="241"/>
    </location>
</feature>
<dbReference type="GO" id="GO:0043495">
    <property type="term" value="F:protein-membrane adaptor activity"/>
    <property type="evidence" value="ECO:0007669"/>
    <property type="project" value="InterPro"/>
</dbReference>
<keyword evidence="2" id="KW-0677">Repeat</keyword>
<dbReference type="KEGG" id="gtt:GUITHDRAFT_116473"/>